<feature type="transmembrane region" description="Helical" evidence="1">
    <location>
        <begin position="80"/>
        <end position="99"/>
    </location>
</feature>
<dbReference type="EMBL" id="SOAW01000001">
    <property type="protein sequence ID" value="TDT32511.1"/>
    <property type="molecule type" value="Genomic_DNA"/>
</dbReference>
<dbReference type="RefSeq" id="WP_133753142.1">
    <property type="nucleotide sequence ID" value="NZ_SOAW01000001.1"/>
</dbReference>
<name>A0A4R7J589_9ACTN</name>
<gene>
    <name evidence="2" type="ORF">CLV29_0089</name>
</gene>
<evidence type="ECO:0000256" key="1">
    <source>
        <dbReference type="SAM" id="Phobius"/>
    </source>
</evidence>
<proteinExistence type="predicted"/>
<dbReference type="AlphaFoldDB" id="A0A4R7J589"/>
<keyword evidence="1" id="KW-1133">Transmembrane helix</keyword>
<evidence type="ECO:0000313" key="2">
    <source>
        <dbReference type="EMBL" id="TDT32511.1"/>
    </source>
</evidence>
<evidence type="ECO:0000313" key="3">
    <source>
        <dbReference type="Proteomes" id="UP000295371"/>
    </source>
</evidence>
<keyword evidence="1" id="KW-0812">Transmembrane</keyword>
<dbReference type="Proteomes" id="UP000295371">
    <property type="component" value="Unassembled WGS sequence"/>
</dbReference>
<comment type="caution">
    <text evidence="2">The sequence shown here is derived from an EMBL/GenBank/DDBJ whole genome shotgun (WGS) entry which is preliminary data.</text>
</comment>
<protein>
    <submittedName>
        <fullName evidence="2">EcsC family protein</fullName>
    </submittedName>
</protein>
<keyword evidence="1" id="KW-0472">Membrane</keyword>
<keyword evidence="3" id="KW-1185">Reference proteome</keyword>
<organism evidence="2 3">
    <name type="scientific">Naumannella halotolerans</name>
    <dbReference type="NCBI Taxonomy" id="993414"/>
    <lineage>
        <taxon>Bacteria</taxon>
        <taxon>Bacillati</taxon>
        <taxon>Actinomycetota</taxon>
        <taxon>Actinomycetes</taxon>
        <taxon>Propionibacteriales</taxon>
        <taxon>Propionibacteriaceae</taxon>
        <taxon>Naumannella</taxon>
    </lineage>
</organism>
<accession>A0A4R7J589</accession>
<sequence length="236" mass="24941">MGLFRPKRKEVAETRTALQEAADGHRSGAIEKVIDTVLAVGIDGRGPLKSASAFAESARRGTRDVDAAIKKILKTSTRRGAAGGFVTGLGGFVTMPVALPANVLEFYVQAVRMIAAVAHLRGYDLTDDRVRTAILLTLTGSDADDVLKKAGVTAPGGQLASFALRRLPPAALMIVNKAVGFRLLRGVGEKFLTRLGKGVPFVGGFLGAGLDAWMMSRIGRSAKKEFPPIETVRAEA</sequence>
<dbReference type="OrthoDB" id="1425703at2"/>
<reference evidence="2 3" key="1">
    <citation type="submission" date="2019-03" db="EMBL/GenBank/DDBJ databases">
        <title>Genomic Encyclopedia of Archaeal and Bacterial Type Strains, Phase II (KMG-II): from individual species to whole genera.</title>
        <authorList>
            <person name="Goeker M."/>
        </authorList>
    </citation>
    <scope>NUCLEOTIDE SEQUENCE [LARGE SCALE GENOMIC DNA]</scope>
    <source>
        <strain evidence="2 3">DSM 24323</strain>
    </source>
</reference>